<dbReference type="OrthoDB" id="9801785at2"/>
<dbReference type="SUPFAM" id="SSF51735">
    <property type="entry name" value="NAD(P)-binding Rossmann-fold domains"/>
    <property type="match status" value="1"/>
</dbReference>
<dbReference type="AlphaFoldDB" id="A0A4V1ZBY1"/>
<dbReference type="Proteomes" id="UP000293331">
    <property type="component" value="Unassembled WGS sequence"/>
</dbReference>
<dbReference type="PANTHER" id="PTHR43000">
    <property type="entry name" value="DTDP-D-GLUCOSE 4,6-DEHYDRATASE-RELATED"/>
    <property type="match status" value="1"/>
</dbReference>
<feature type="domain" description="NAD-dependent epimerase/dehydratase" evidence="2">
    <location>
        <begin position="5"/>
        <end position="238"/>
    </location>
</feature>
<gene>
    <name evidence="3" type="ORF">EWM62_08835</name>
</gene>
<protein>
    <submittedName>
        <fullName evidence="3">NAD-dependent epimerase/dehydratase family protein</fullName>
    </submittedName>
</protein>
<evidence type="ECO:0000313" key="3">
    <source>
        <dbReference type="EMBL" id="RYU90740.1"/>
    </source>
</evidence>
<dbReference type="Pfam" id="PF01370">
    <property type="entry name" value="Epimerase"/>
    <property type="match status" value="1"/>
</dbReference>
<comment type="caution">
    <text evidence="3">The sequence shown here is derived from an EMBL/GenBank/DDBJ whole genome shotgun (WGS) entry which is preliminary data.</text>
</comment>
<name>A0A4V1ZBY1_9SPHI</name>
<comment type="similarity">
    <text evidence="1">Belongs to the NAD(P)-dependent epimerase/dehydratase family.</text>
</comment>
<dbReference type="Gene3D" id="3.90.25.10">
    <property type="entry name" value="UDP-galactose 4-epimerase, domain 1"/>
    <property type="match status" value="1"/>
</dbReference>
<proteinExistence type="inferred from homology"/>
<dbReference type="InterPro" id="IPR036291">
    <property type="entry name" value="NAD(P)-bd_dom_sf"/>
</dbReference>
<organism evidence="3 4">
    <name type="scientific">Mucilaginibacter terrigena</name>
    <dbReference type="NCBI Taxonomy" id="2492395"/>
    <lineage>
        <taxon>Bacteria</taxon>
        <taxon>Pseudomonadati</taxon>
        <taxon>Bacteroidota</taxon>
        <taxon>Sphingobacteriia</taxon>
        <taxon>Sphingobacteriales</taxon>
        <taxon>Sphingobacteriaceae</taxon>
        <taxon>Mucilaginibacter</taxon>
    </lineage>
</organism>
<accession>A0A4V1ZBY1</accession>
<reference evidence="3 4" key="1">
    <citation type="submission" date="2019-02" db="EMBL/GenBank/DDBJ databases">
        <title>Bacterial novel species Mucilaginibacter sp. 17JY9-4 isolated from soil.</title>
        <authorList>
            <person name="Jung H.-Y."/>
        </authorList>
    </citation>
    <scope>NUCLEOTIDE SEQUENCE [LARGE SCALE GENOMIC DNA]</scope>
    <source>
        <strain evidence="3 4">17JY9-4</strain>
    </source>
</reference>
<evidence type="ECO:0000256" key="1">
    <source>
        <dbReference type="ARBA" id="ARBA00007637"/>
    </source>
</evidence>
<dbReference type="EMBL" id="SEWG01000003">
    <property type="protein sequence ID" value="RYU90740.1"/>
    <property type="molecule type" value="Genomic_DNA"/>
</dbReference>
<sequence length="337" mass="37042">MITSLVTGGAGFIGSHVAKHCLNLGHKVVVLDDLSGGFEDHVPAGVEFVIGSINDVELLEKLFAEHKFDYVYHLAAYAAEGLSHFIRRFNYNNNLIGSVNLINLAVLYKVKCFVFTSSIAVYGAGQLPMLESMVPQPEDPYGVAKYAVEMDLKAAKHMFGLNSVIFRPHNVYGENQNIGDKYRNVIGIFMNQIMQEKPMTIFGDGEQTRAFSYIDDVAPHIANCVNIPASYNQVFNVGADKPYTVNELVQVVAKELGVQPKVTHLEARKEVLHAHSDHSKAAGVFGSNKNVSLEEGIAKMAAWAKVVGSRASAEFENIEIEENLPQGWSKKEKAINS</sequence>
<keyword evidence="4" id="KW-1185">Reference proteome</keyword>
<dbReference type="InterPro" id="IPR001509">
    <property type="entry name" value="Epimerase_deHydtase"/>
</dbReference>
<evidence type="ECO:0000313" key="4">
    <source>
        <dbReference type="Proteomes" id="UP000293331"/>
    </source>
</evidence>
<evidence type="ECO:0000259" key="2">
    <source>
        <dbReference type="Pfam" id="PF01370"/>
    </source>
</evidence>
<dbReference type="Gene3D" id="3.40.50.720">
    <property type="entry name" value="NAD(P)-binding Rossmann-like Domain"/>
    <property type="match status" value="1"/>
</dbReference>
<dbReference type="RefSeq" id="WP_129876290.1">
    <property type="nucleotide sequence ID" value="NZ_SEWG01000003.1"/>
</dbReference>